<dbReference type="Proteomes" id="UP001057402">
    <property type="component" value="Chromosome 7"/>
</dbReference>
<organism evidence="1 2">
    <name type="scientific">Melastoma candidum</name>
    <dbReference type="NCBI Taxonomy" id="119954"/>
    <lineage>
        <taxon>Eukaryota</taxon>
        <taxon>Viridiplantae</taxon>
        <taxon>Streptophyta</taxon>
        <taxon>Embryophyta</taxon>
        <taxon>Tracheophyta</taxon>
        <taxon>Spermatophyta</taxon>
        <taxon>Magnoliopsida</taxon>
        <taxon>eudicotyledons</taxon>
        <taxon>Gunneridae</taxon>
        <taxon>Pentapetalae</taxon>
        <taxon>rosids</taxon>
        <taxon>malvids</taxon>
        <taxon>Myrtales</taxon>
        <taxon>Melastomataceae</taxon>
        <taxon>Melastomatoideae</taxon>
        <taxon>Melastomateae</taxon>
        <taxon>Melastoma</taxon>
    </lineage>
</organism>
<protein>
    <submittedName>
        <fullName evidence="1">Uncharacterized protein</fullName>
    </submittedName>
</protein>
<keyword evidence="2" id="KW-1185">Reference proteome</keyword>
<dbReference type="EMBL" id="CM042886">
    <property type="protein sequence ID" value="KAI4342536.1"/>
    <property type="molecule type" value="Genomic_DNA"/>
</dbReference>
<proteinExistence type="predicted"/>
<reference evidence="2" key="1">
    <citation type="journal article" date="2023" name="Front. Plant Sci.">
        <title>Chromosomal-level genome assembly of Melastoma candidum provides insights into trichome evolution.</title>
        <authorList>
            <person name="Zhong Y."/>
            <person name="Wu W."/>
            <person name="Sun C."/>
            <person name="Zou P."/>
            <person name="Liu Y."/>
            <person name="Dai S."/>
            <person name="Zhou R."/>
        </authorList>
    </citation>
    <scope>NUCLEOTIDE SEQUENCE [LARGE SCALE GENOMIC DNA]</scope>
</reference>
<accession>A0ACB9P2Q7</accession>
<comment type="caution">
    <text evidence="1">The sequence shown here is derived from an EMBL/GenBank/DDBJ whole genome shotgun (WGS) entry which is preliminary data.</text>
</comment>
<gene>
    <name evidence="1" type="ORF">MLD38_027155</name>
</gene>
<sequence length="698" mass="78366">MEETFVPLRGIKNDVKGRLLCYKQDWIGGIRAGIRILAPTTYIFFSSAIPVISFGEQLERNTDGTLTAVQTLSSTALCGIIHSLIGGQPLLILGVAEPTVLMYTFMFNFVKDRRDLGQKLFLAWAGWVCVWTALLLFLLAILGACSMINRFTRLAGELFGLLIAMLFMQQAIRGVVEEFGVPHQENYNEAALLPPWRFGNGMFALVLSFGLLLTALRSRKARSWRHGTGWLRGFIADYGVPLMVLVWTGVSYIPVKDVPTGIPRRLFSPNPWSPGAFSNWTVIKEMPKVPPLYIVGAFIPATMIAVLYYFDHSVASQLAQQKEFNLKKPSSYHYDLLLLGFLTVLCGLIGIPPSNGVIPQSPMHTKSLATLKHQLLRDKLVLTARQSMRKNSSLGKLYRNMQQAYDDLQTPLAYQIPPGLGLRELKESTIQLASSTGYIDAPVDETVFDVDKDIDDLLPVEVKEQRLSNLLQALLVAGCVAAMPLLKKIPTSVLWGYFAFMAIESLPGNQFWERILLLFTAPSRRYKVLEKYHATFIETVPFKTIAFFTLFQTAYLLMCFGITWIPIAGVLFPLLIMLLVPVRQYFLPRYFKGAHLQDLDAAEYEEAPAIPFNMTFDEHNIHTTNIDGGEILDEMITRSRGEIRHSNSPRVNSTTTPSPLEEINPAFSPRLPHHTFSTRLAEPRMGASPRSTRKLVEE</sequence>
<evidence type="ECO:0000313" key="1">
    <source>
        <dbReference type="EMBL" id="KAI4342536.1"/>
    </source>
</evidence>
<evidence type="ECO:0000313" key="2">
    <source>
        <dbReference type="Proteomes" id="UP001057402"/>
    </source>
</evidence>
<name>A0ACB9P2Q7_9MYRT</name>